<evidence type="ECO:0000256" key="1">
    <source>
        <dbReference type="SAM" id="MobiDB-lite"/>
    </source>
</evidence>
<keyword evidence="3" id="KW-1185">Reference proteome</keyword>
<evidence type="ECO:0000313" key="2">
    <source>
        <dbReference type="EMBL" id="SFE82464.1"/>
    </source>
</evidence>
<dbReference type="RefSeq" id="WP_092196652.1">
    <property type="nucleotide sequence ID" value="NZ_FOND01000006.1"/>
</dbReference>
<organism evidence="2 3">
    <name type="scientific">Blastococcus tunisiensis</name>
    <dbReference type="NCBI Taxonomy" id="1798228"/>
    <lineage>
        <taxon>Bacteria</taxon>
        <taxon>Bacillati</taxon>
        <taxon>Actinomycetota</taxon>
        <taxon>Actinomycetes</taxon>
        <taxon>Geodermatophilales</taxon>
        <taxon>Geodermatophilaceae</taxon>
        <taxon>Blastococcus</taxon>
    </lineage>
</organism>
<gene>
    <name evidence="2" type="ORF">SAMN05216574_10673</name>
</gene>
<dbReference type="Gene3D" id="2.40.10.10">
    <property type="entry name" value="Trypsin-like serine proteases"/>
    <property type="match status" value="1"/>
</dbReference>
<accession>A0A1I2DPD8</accession>
<dbReference type="STRING" id="1798228.SAMN05216574_10673"/>
<dbReference type="EMBL" id="FOND01000006">
    <property type="protein sequence ID" value="SFE82464.1"/>
    <property type="molecule type" value="Genomic_DNA"/>
</dbReference>
<evidence type="ECO:0000313" key="3">
    <source>
        <dbReference type="Proteomes" id="UP000198589"/>
    </source>
</evidence>
<dbReference type="OrthoDB" id="9811262at2"/>
<dbReference type="InterPro" id="IPR009003">
    <property type="entry name" value="Peptidase_S1_PA"/>
</dbReference>
<feature type="region of interest" description="Disordered" evidence="1">
    <location>
        <begin position="18"/>
        <end position="37"/>
    </location>
</feature>
<dbReference type="AlphaFoldDB" id="A0A1I2DPD8"/>
<sequence length="387" mass="41066">MHADEHLQWLAVSGVRDDLDPRDEASTSLEAAGGPGAADAVGKVEAILQAMPDDEIVDVGEFRRALDVLLRNVDRTARKLDADPVAPLDPDDSQALEAIVRTDGTRPSLPVREDTVDPGHPLAGQWQHTLTERAGELTPAIRAVGRIEPAGATSRNFFGTGWVVDAGRGLVVTNLHVVHALWRRLPHLIARTATGLRVFDGAYIDFVGETGSSRSHRFRIVEATPSGIDGPGFARLDVAVLRIEPLATDDGVVPAAIPVLADPDGPRGNLESFCVVGFPGPPRVTSGFAEGVDWGWVNATLFGHRYGVKRLAPGNTHQPLGTLPEDPREWVFGHDATTLGGNSGSPTLAWGEGSFGLHFAGASVLRNCAHAVSACADQLRTLSVPVP</sequence>
<dbReference type="InterPro" id="IPR043504">
    <property type="entry name" value="Peptidase_S1_PA_chymotrypsin"/>
</dbReference>
<proteinExistence type="predicted"/>
<protein>
    <submittedName>
        <fullName evidence="2">Trypsin-like peptidase domain-containing protein</fullName>
    </submittedName>
</protein>
<dbReference type="Pfam" id="PF13365">
    <property type="entry name" value="Trypsin_2"/>
    <property type="match status" value="1"/>
</dbReference>
<dbReference type="Proteomes" id="UP000198589">
    <property type="component" value="Unassembled WGS sequence"/>
</dbReference>
<dbReference type="SUPFAM" id="SSF50494">
    <property type="entry name" value="Trypsin-like serine proteases"/>
    <property type="match status" value="1"/>
</dbReference>
<name>A0A1I2DPD8_9ACTN</name>
<reference evidence="3" key="1">
    <citation type="submission" date="2016-10" db="EMBL/GenBank/DDBJ databases">
        <authorList>
            <person name="Varghese N."/>
            <person name="Submissions S."/>
        </authorList>
    </citation>
    <scope>NUCLEOTIDE SEQUENCE [LARGE SCALE GENOMIC DNA]</scope>
    <source>
        <strain evidence="3">DSM 46838</strain>
    </source>
</reference>